<dbReference type="GO" id="GO:0005886">
    <property type="term" value="C:plasma membrane"/>
    <property type="evidence" value="ECO:0007669"/>
    <property type="project" value="InterPro"/>
</dbReference>
<evidence type="ECO:0000313" key="6">
    <source>
        <dbReference type="Proteomes" id="UP000045285"/>
    </source>
</evidence>
<proteinExistence type="inferred from homology"/>
<evidence type="ECO:0000256" key="3">
    <source>
        <dbReference type="SAM" id="Phobius"/>
    </source>
</evidence>
<sequence>MNPITLFLTAVFALVGVGIGALAGPWAGAPFFVIAVLIAASLKMANTWQRFVVLRAGNLLGVRGPGLFMIVPVLDNVVAVIDQRIQTTAFNAEEALTKDTVPVNVDAVIFWHVHDARQAALEITNYREAIDRVAQTSLREMIGSSMLSSLLSNRKAADEHLRDVIGVKTAQWGITVMSVEIRDVAIPVALQDAMSRQAQAEREKEARVILGSAEAEVAAKFVEAATTYADHPAALQLRAMNIIYETTKERGATILIPTGLVDSLNPAAALIQAGVLKSAA</sequence>
<dbReference type="SMART" id="SM00244">
    <property type="entry name" value="PHB"/>
    <property type="match status" value="1"/>
</dbReference>
<dbReference type="Proteomes" id="UP000045285">
    <property type="component" value="Unassembled WGS sequence"/>
</dbReference>
<dbReference type="GO" id="GO:0098552">
    <property type="term" value="C:side of membrane"/>
    <property type="evidence" value="ECO:0007669"/>
    <property type="project" value="UniProtKB-ARBA"/>
</dbReference>
<evidence type="ECO:0000256" key="2">
    <source>
        <dbReference type="ARBA" id="ARBA00008164"/>
    </source>
</evidence>
<keyword evidence="3" id="KW-0812">Transmembrane</keyword>
<dbReference type="Gene3D" id="3.30.479.30">
    <property type="entry name" value="Band 7 domain"/>
    <property type="match status" value="1"/>
</dbReference>
<dbReference type="FunFam" id="3.30.479.30:FF:000004">
    <property type="entry name" value="Putative membrane protease family, stomatin"/>
    <property type="match status" value="1"/>
</dbReference>
<keyword evidence="6" id="KW-1185">Reference proteome</keyword>
<dbReference type="Pfam" id="PF01145">
    <property type="entry name" value="Band_7"/>
    <property type="match status" value="1"/>
</dbReference>
<feature type="transmembrane region" description="Helical" evidence="3">
    <location>
        <begin position="60"/>
        <end position="81"/>
    </location>
</feature>
<dbReference type="SUPFAM" id="SSF117892">
    <property type="entry name" value="Band 7/SPFH domain"/>
    <property type="match status" value="1"/>
</dbReference>
<comment type="subcellular location">
    <subcellularLocation>
        <location evidence="1">Membrane</location>
        <topology evidence="1">Single-pass membrane protein</topology>
    </subcellularLocation>
</comment>
<dbReference type="PRINTS" id="PR00721">
    <property type="entry name" value="STOMATIN"/>
</dbReference>
<keyword evidence="3" id="KW-0472">Membrane</keyword>
<evidence type="ECO:0000313" key="5">
    <source>
        <dbReference type="EMBL" id="CDX21797.1"/>
    </source>
</evidence>
<comment type="similarity">
    <text evidence="2">Belongs to the band 7/mec-2 family.</text>
</comment>
<dbReference type="InterPro" id="IPR036013">
    <property type="entry name" value="Band_7/SPFH_dom_sf"/>
</dbReference>
<dbReference type="InterPro" id="IPR043202">
    <property type="entry name" value="Band-7_stomatin-like"/>
</dbReference>
<gene>
    <name evidence="5" type="ORF">MPL3356_380136</name>
</gene>
<evidence type="ECO:0000256" key="1">
    <source>
        <dbReference type="ARBA" id="ARBA00004167"/>
    </source>
</evidence>
<dbReference type="CDD" id="cd13775">
    <property type="entry name" value="SPFH_eoslipins_u3"/>
    <property type="match status" value="1"/>
</dbReference>
<accession>A0A090DXN0</accession>
<name>A0A090DXN0_MESPL</name>
<protein>
    <submittedName>
        <fullName evidence="5">Band 7 protein</fullName>
    </submittedName>
</protein>
<dbReference type="InterPro" id="IPR001972">
    <property type="entry name" value="Stomatin_HflK_fam"/>
</dbReference>
<dbReference type="EMBL" id="CCMZ01000032">
    <property type="protein sequence ID" value="CDX21797.1"/>
    <property type="molecule type" value="Genomic_DNA"/>
</dbReference>
<dbReference type="STRING" id="69974.MPLDJ20_110204"/>
<evidence type="ECO:0000259" key="4">
    <source>
        <dbReference type="SMART" id="SM00244"/>
    </source>
</evidence>
<reference evidence="6" key="1">
    <citation type="submission" date="2014-08" db="EMBL/GenBank/DDBJ databases">
        <authorList>
            <person name="Moulin L."/>
        </authorList>
    </citation>
    <scope>NUCLEOTIDE SEQUENCE [LARGE SCALE GENOMIC DNA]</scope>
</reference>
<dbReference type="InterPro" id="IPR001107">
    <property type="entry name" value="Band_7"/>
</dbReference>
<organism evidence="5 6">
    <name type="scientific">Mesorhizobium plurifarium</name>
    <dbReference type="NCBI Taxonomy" id="69974"/>
    <lineage>
        <taxon>Bacteria</taxon>
        <taxon>Pseudomonadati</taxon>
        <taxon>Pseudomonadota</taxon>
        <taxon>Alphaproteobacteria</taxon>
        <taxon>Hyphomicrobiales</taxon>
        <taxon>Phyllobacteriaceae</taxon>
        <taxon>Mesorhizobium</taxon>
    </lineage>
</organism>
<dbReference type="Gene3D" id="6.10.250.2090">
    <property type="match status" value="1"/>
</dbReference>
<dbReference type="PANTHER" id="PTHR10264">
    <property type="entry name" value="BAND 7 PROTEIN-RELATED"/>
    <property type="match status" value="1"/>
</dbReference>
<keyword evidence="3" id="KW-1133">Transmembrane helix</keyword>
<dbReference type="AlphaFoldDB" id="A0A090DXN0"/>
<feature type="domain" description="Band 7" evidence="4">
    <location>
        <begin position="40"/>
        <end position="198"/>
    </location>
</feature>
<dbReference type="PANTHER" id="PTHR10264:SF19">
    <property type="entry name" value="AT06885P-RELATED"/>
    <property type="match status" value="1"/>
</dbReference>